<evidence type="ECO:0000313" key="3">
    <source>
        <dbReference type="EMBL" id="MEX0372763.1"/>
    </source>
</evidence>
<accession>A0ABV3S018</accession>
<protein>
    <submittedName>
        <fullName evidence="3">Site-specific integrase</fullName>
    </submittedName>
</protein>
<keyword evidence="4" id="KW-1185">Reference proteome</keyword>
<organism evidence="3 4">
    <name type="scientific">Spiribacter roseus</name>
    <dbReference type="NCBI Taxonomy" id="1855875"/>
    <lineage>
        <taxon>Bacteria</taxon>
        <taxon>Pseudomonadati</taxon>
        <taxon>Pseudomonadota</taxon>
        <taxon>Gammaproteobacteria</taxon>
        <taxon>Chromatiales</taxon>
        <taxon>Ectothiorhodospiraceae</taxon>
        <taxon>Spiribacter</taxon>
    </lineage>
</organism>
<keyword evidence="1" id="KW-0229">DNA integration</keyword>
<dbReference type="EMBL" id="JBAKFG010000002">
    <property type="protein sequence ID" value="MEX0372763.1"/>
    <property type="molecule type" value="Genomic_DNA"/>
</dbReference>
<dbReference type="InterPro" id="IPR013762">
    <property type="entry name" value="Integrase-like_cat_sf"/>
</dbReference>
<comment type="caution">
    <text evidence="3">The sequence shown here is derived from an EMBL/GenBank/DDBJ whole genome shotgun (WGS) entry which is preliminary data.</text>
</comment>
<keyword evidence="2" id="KW-0233">DNA recombination</keyword>
<evidence type="ECO:0000256" key="2">
    <source>
        <dbReference type="ARBA" id="ARBA00023172"/>
    </source>
</evidence>
<dbReference type="Gene3D" id="1.10.443.10">
    <property type="entry name" value="Intergrase catalytic core"/>
    <property type="match status" value="1"/>
</dbReference>
<sequence length="737" mass="83328">MGTLADGANSIDADVLKVLEKRLRRRLGRLGNTHSAEARRRRLYDVLLAANETGDYLCVLPPAPTKVPRPKSVATSARVAEREITAAGMARYLSDWLKVNPDDEARCLGLAMRLVSRIGLGPRVVLGTLSRVTPVDRIEEATLAIPVDPTDWGKSRYHLHLPAQCRACMPRRTRAAPRDDQTLYPSVLGALLTPEGDKLPDAKTVKAAMNEVRDGLERVFTRFLADFRRDCPEAIFGPVKTWQQFAQNARRLPMRFGIPAAWIEPFRDYPLPASMPPEAMKLLFKRPSHRAQRAATDNSEPPPAIAWPQWIDDPDEAGANSEPTSVSPDFASTRLRFIRAFLREAEQYKGQRKEKITKNGLKKLEVRRDRLMTNAKQTTPGRLNLAAMAIGWLYSELAKGNTLSTVRTYMYRIFRFELFLMEETLEMRDWDDETVQEVLASQMANNDWDRSTIAYFKQTWLGFLRYCQRLEVLTDVESLPQATAAGHSATRTSILKPFEFGLAWDRLAFDGDERMTLQARAALGLGFCAGLRSKEVLGLSVRDIKCRSGELYVHIKRGKTAAARRKIPLHATAPPHVQACITAWVDTRKAEFDGEPSQTIPLFGPAGEKMGYDRRAFISPLLDEMRNVLGPGCDFHLLRHSFASWTLLRLHAMRVPTFASKLPWEDDWLFGDESLNALNDAIDGERPDSPDNRQNDWLHLSKLLGHRDLSTTLITYNHLMHWVHADVLDQAYGGRRK</sequence>
<evidence type="ECO:0000256" key="1">
    <source>
        <dbReference type="ARBA" id="ARBA00022908"/>
    </source>
</evidence>
<dbReference type="PANTHER" id="PTHR30349:SF88">
    <property type="entry name" value="BLL1584 PROTEIN"/>
    <property type="match status" value="1"/>
</dbReference>
<dbReference type="PANTHER" id="PTHR30349">
    <property type="entry name" value="PHAGE INTEGRASE-RELATED"/>
    <property type="match status" value="1"/>
</dbReference>
<dbReference type="Proteomes" id="UP001556636">
    <property type="component" value="Unassembled WGS sequence"/>
</dbReference>
<evidence type="ECO:0000313" key="4">
    <source>
        <dbReference type="Proteomes" id="UP001556636"/>
    </source>
</evidence>
<name>A0ABV3S018_9GAMM</name>
<dbReference type="SUPFAM" id="SSF56349">
    <property type="entry name" value="DNA breaking-rejoining enzymes"/>
    <property type="match status" value="1"/>
</dbReference>
<dbReference type="RefSeq" id="WP_367951340.1">
    <property type="nucleotide sequence ID" value="NZ_JBAKFG010000002.1"/>
</dbReference>
<dbReference type="InterPro" id="IPR050090">
    <property type="entry name" value="Tyrosine_recombinase_XerCD"/>
</dbReference>
<dbReference type="CDD" id="cd00397">
    <property type="entry name" value="DNA_BRE_C"/>
    <property type="match status" value="1"/>
</dbReference>
<proteinExistence type="predicted"/>
<reference evidence="3 4" key="1">
    <citation type="submission" date="2024-02" db="EMBL/GenBank/DDBJ databases">
        <title>New especies of Spiribacter isolated from saline water.</title>
        <authorList>
            <person name="Leon M.J."/>
            <person name="De La Haba R."/>
            <person name="Sanchez-Porro C."/>
            <person name="Ventosa A."/>
        </authorList>
    </citation>
    <scope>NUCLEOTIDE SEQUENCE [LARGE SCALE GENOMIC DNA]</scope>
    <source>
        <strain evidence="4">ag22IC6-196</strain>
    </source>
</reference>
<dbReference type="InterPro" id="IPR011010">
    <property type="entry name" value="DNA_brk_join_enz"/>
</dbReference>
<gene>
    <name evidence="3" type="ORF">V6X51_04860</name>
</gene>